<name>A0ABP8KVS7_9BACT</name>
<reference evidence="2" key="1">
    <citation type="journal article" date="2019" name="Int. J. Syst. Evol. Microbiol.">
        <title>The Global Catalogue of Microorganisms (GCM) 10K type strain sequencing project: providing services to taxonomists for standard genome sequencing and annotation.</title>
        <authorList>
            <consortium name="The Broad Institute Genomics Platform"/>
            <consortium name="The Broad Institute Genome Sequencing Center for Infectious Disease"/>
            <person name="Wu L."/>
            <person name="Ma J."/>
        </authorList>
    </citation>
    <scope>NUCLEOTIDE SEQUENCE [LARGE SCALE GENOMIC DNA]</scope>
    <source>
        <strain evidence="2">JCM 17925</strain>
    </source>
</reference>
<dbReference type="InterPro" id="IPR007263">
    <property type="entry name" value="DCC1-like"/>
</dbReference>
<dbReference type="EMBL" id="BAABHB010000015">
    <property type="protein sequence ID" value="GAA4417694.1"/>
    <property type="molecule type" value="Genomic_DNA"/>
</dbReference>
<comment type="caution">
    <text evidence="1">The sequence shown here is derived from an EMBL/GenBank/DDBJ whole genome shotgun (WGS) entry which is preliminary data.</text>
</comment>
<keyword evidence="2" id="KW-1185">Reference proteome</keyword>
<evidence type="ECO:0000313" key="2">
    <source>
        <dbReference type="Proteomes" id="UP001500936"/>
    </source>
</evidence>
<gene>
    <name evidence="1" type="ORF">GCM10023187_50380</name>
</gene>
<dbReference type="PANTHER" id="PTHR33639:SF2">
    <property type="entry name" value="DUF393 DOMAIN-CONTAINING PROTEIN"/>
    <property type="match status" value="1"/>
</dbReference>
<organism evidence="1 2">
    <name type="scientific">Nibrella viscosa</name>
    <dbReference type="NCBI Taxonomy" id="1084524"/>
    <lineage>
        <taxon>Bacteria</taxon>
        <taxon>Pseudomonadati</taxon>
        <taxon>Bacteroidota</taxon>
        <taxon>Cytophagia</taxon>
        <taxon>Cytophagales</taxon>
        <taxon>Spirosomataceae</taxon>
        <taxon>Nibrella</taxon>
    </lineage>
</organism>
<evidence type="ECO:0000313" key="1">
    <source>
        <dbReference type="EMBL" id="GAA4417694.1"/>
    </source>
</evidence>
<sequence length="129" mass="14910">MDIVLFDGVCNLCNGAVNFLIDHDRQRRFRYASLQSETGRRLLTQRPALAATDSIVLLSGEQVWVKSDAVLQIAGQLSIPWRWLAVFRILPRFLRDAAYDWVARNRYRLFGRTDTCRLPAPELQSLFLE</sequence>
<accession>A0ABP8KVS7</accession>
<dbReference type="PANTHER" id="PTHR33639">
    <property type="entry name" value="THIOL-DISULFIDE OXIDOREDUCTASE DCC"/>
    <property type="match status" value="1"/>
</dbReference>
<proteinExistence type="predicted"/>
<dbReference type="InterPro" id="IPR052927">
    <property type="entry name" value="DCC_oxidoreductase"/>
</dbReference>
<protein>
    <submittedName>
        <fullName evidence="1">Thiol-disulfide oxidoreductase DCC family protein</fullName>
    </submittedName>
</protein>
<dbReference type="RefSeq" id="WP_345270820.1">
    <property type="nucleotide sequence ID" value="NZ_BAABHB010000015.1"/>
</dbReference>
<dbReference type="Proteomes" id="UP001500936">
    <property type="component" value="Unassembled WGS sequence"/>
</dbReference>
<dbReference type="Pfam" id="PF04134">
    <property type="entry name" value="DCC1-like"/>
    <property type="match status" value="1"/>
</dbReference>